<keyword evidence="2" id="KW-1185">Reference proteome</keyword>
<sequence>MTRVQSPGRSRPVTRPRSLGKNQTASATQGFYDGPVRLFYLEILGNRRLLFRADCIEQATYSRSLLEDSDKITSPLLDVSLATTLLYDIFVDKNKIDVQSHEDAFSANVHNQKTSEAKTGGSWLTALVEADFQDSVIDPIIEQLVEAADFYSQYLEFEVLLQDHANKWPRSLREAVAELRPPEETTETTKLGKSA</sequence>
<proteinExistence type="predicted"/>
<gene>
    <name evidence="1" type="ORF">LTS18_014203</name>
</gene>
<protein>
    <submittedName>
        <fullName evidence="1">Uncharacterized protein</fullName>
    </submittedName>
</protein>
<organism evidence="1 2">
    <name type="scientific">Coniosporium uncinatum</name>
    <dbReference type="NCBI Taxonomy" id="93489"/>
    <lineage>
        <taxon>Eukaryota</taxon>
        <taxon>Fungi</taxon>
        <taxon>Dikarya</taxon>
        <taxon>Ascomycota</taxon>
        <taxon>Pezizomycotina</taxon>
        <taxon>Dothideomycetes</taxon>
        <taxon>Dothideomycetes incertae sedis</taxon>
        <taxon>Coniosporium</taxon>
    </lineage>
</organism>
<comment type="caution">
    <text evidence="1">The sequence shown here is derived from an EMBL/GenBank/DDBJ whole genome shotgun (WGS) entry which is preliminary data.</text>
</comment>
<evidence type="ECO:0000313" key="2">
    <source>
        <dbReference type="Proteomes" id="UP001186974"/>
    </source>
</evidence>
<accession>A0ACC3DV63</accession>
<evidence type="ECO:0000313" key="1">
    <source>
        <dbReference type="EMBL" id="KAK3080678.1"/>
    </source>
</evidence>
<dbReference type="Proteomes" id="UP001186974">
    <property type="component" value="Unassembled WGS sequence"/>
</dbReference>
<dbReference type="EMBL" id="JAWDJW010000450">
    <property type="protein sequence ID" value="KAK3080678.1"/>
    <property type="molecule type" value="Genomic_DNA"/>
</dbReference>
<reference evidence="1" key="1">
    <citation type="submission" date="2024-09" db="EMBL/GenBank/DDBJ databases">
        <title>Black Yeasts Isolated from many extreme environments.</title>
        <authorList>
            <person name="Coleine C."/>
            <person name="Stajich J.E."/>
            <person name="Selbmann L."/>
        </authorList>
    </citation>
    <scope>NUCLEOTIDE SEQUENCE</scope>
    <source>
        <strain evidence="1">CCFEE 5737</strain>
    </source>
</reference>
<name>A0ACC3DV63_9PEZI</name>